<dbReference type="SUPFAM" id="SSF52540">
    <property type="entry name" value="P-loop containing nucleoside triphosphate hydrolases"/>
    <property type="match status" value="1"/>
</dbReference>
<sequence>MTEARIPHFVGRGEELRRIAELLAPGGPRLITLLGPGGIGKTTLATEALRRYQRPGRDHVLWVRLARLEAGSDADAVAEEVVRTVAPTDMTGRCAEDCLLDAFAVLGNRRTILVLDNCEHVLAPVAGLVVDLLTLIPELTIVATSREPIGWIDERLVPVQPLTNPHAVELFRRRAELTGRPIPDDPADLDLAARICRHVDNNPLFIRLAAARLRYRPATEVLRDLTGDHSDARMRWSSSVRAGAEERHRSVGDVIAWSYGLCTPAERLLLDRMSVFAAGFDPGDDETRCGGVEYSAVAAVCADDELPEPAIAATLQRLVERSLVATRMTATSVRYFLPESVRVFARSRLRARPDGPGALSEACLLARHRRYFRDKVVAGQAMWYGPDEMLWIDWVRAAWDDVLLAIETGVTDPAEAVVALEIATVAMALRVPFLTGANRAVTGLCERALEVIGDDPALSALRISAKALIGWIAVWQGRFDYTARLLDECAAEYLTDPVLRREWREHTATDIGLPAVVEFTWGLELFLIHLDLRSIDVLSRAREKFAAVGDRGGRQRSELFTVLAAASLAPPEQAERVVRWHLDNAAQTDAPWAVSWAEFAALVAAVRYGDPEEAVRRGRVAVAAHLERGDTWTAGWIIHYCTIALATILQRRLESCSRPADLVAEALEIAYLQGGTAALHRSMGIASDRVPLVANGSHAARAAATAVLGPQRYGAAVLRGTRLRPEECELQQYFLGRLAVVEDGGTDPKQTHWHELSPAERDIAILVAAGWTNSAVAVRRGTSVRTVDAQVATIRRKLAAADRSAIIHRIPGELRERVRAESRQPPSRLRRTS</sequence>
<name>A0A7X6M0N2_9NOCA</name>
<dbReference type="RefSeq" id="WP_168441274.1">
    <property type="nucleotide sequence ID" value="NZ_CAWPHS010000008.1"/>
</dbReference>
<dbReference type="Gene3D" id="1.10.10.10">
    <property type="entry name" value="Winged helix-like DNA-binding domain superfamily/Winged helix DNA-binding domain"/>
    <property type="match status" value="1"/>
</dbReference>
<organism evidence="2 3">
    <name type="scientific">Nocardia veterana</name>
    <dbReference type="NCBI Taxonomy" id="132249"/>
    <lineage>
        <taxon>Bacteria</taxon>
        <taxon>Bacillati</taxon>
        <taxon>Actinomycetota</taxon>
        <taxon>Actinomycetes</taxon>
        <taxon>Mycobacteriales</taxon>
        <taxon>Nocardiaceae</taxon>
        <taxon>Nocardia</taxon>
    </lineage>
</organism>
<evidence type="ECO:0000259" key="1">
    <source>
        <dbReference type="PROSITE" id="PS50043"/>
    </source>
</evidence>
<dbReference type="CDD" id="cd06170">
    <property type="entry name" value="LuxR_C_like"/>
    <property type="match status" value="1"/>
</dbReference>
<dbReference type="PRINTS" id="PR00364">
    <property type="entry name" value="DISEASERSIST"/>
</dbReference>
<dbReference type="PROSITE" id="PS50043">
    <property type="entry name" value="HTH_LUXR_2"/>
    <property type="match status" value="1"/>
</dbReference>
<gene>
    <name evidence="2" type="ORF">HGA07_16700</name>
</gene>
<dbReference type="PANTHER" id="PTHR47691:SF3">
    <property type="entry name" value="HTH-TYPE TRANSCRIPTIONAL REGULATOR RV0890C-RELATED"/>
    <property type="match status" value="1"/>
</dbReference>
<comment type="caution">
    <text evidence="2">The sequence shown here is derived from an EMBL/GenBank/DDBJ whole genome shotgun (WGS) entry which is preliminary data.</text>
</comment>
<protein>
    <submittedName>
        <fullName evidence="2">LuxR family transcriptional regulator</fullName>
    </submittedName>
</protein>
<dbReference type="InterPro" id="IPR000792">
    <property type="entry name" value="Tscrpt_reg_LuxR_C"/>
</dbReference>
<dbReference type="InterPro" id="IPR027417">
    <property type="entry name" value="P-loop_NTPase"/>
</dbReference>
<dbReference type="Pfam" id="PF00196">
    <property type="entry name" value="GerE"/>
    <property type="match status" value="1"/>
</dbReference>
<dbReference type="AlphaFoldDB" id="A0A7X6M0N2"/>
<reference evidence="2 3" key="1">
    <citation type="submission" date="2020-04" db="EMBL/GenBank/DDBJ databases">
        <title>MicrobeNet Type strains.</title>
        <authorList>
            <person name="Nicholson A.C."/>
        </authorList>
    </citation>
    <scope>NUCLEOTIDE SEQUENCE [LARGE SCALE GENOMIC DNA]</scope>
    <source>
        <strain evidence="2 3">DSM 44445</strain>
    </source>
</reference>
<accession>A0A7X6M0N2</accession>
<dbReference type="GO" id="GO:0003677">
    <property type="term" value="F:DNA binding"/>
    <property type="evidence" value="ECO:0007669"/>
    <property type="project" value="InterPro"/>
</dbReference>
<evidence type="ECO:0000313" key="3">
    <source>
        <dbReference type="Proteomes" id="UP000523447"/>
    </source>
</evidence>
<dbReference type="PANTHER" id="PTHR47691">
    <property type="entry name" value="REGULATOR-RELATED"/>
    <property type="match status" value="1"/>
</dbReference>
<dbReference type="SUPFAM" id="SSF46894">
    <property type="entry name" value="C-terminal effector domain of the bipartite response regulators"/>
    <property type="match status" value="1"/>
</dbReference>
<dbReference type="EMBL" id="JAAXPE010000016">
    <property type="protein sequence ID" value="NKY87265.1"/>
    <property type="molecule type" value="Genomic_DNA"/>
</dbReference>
<dbReference type="SMART" id="SM00421">
    <property type="entry name" value="HTH_LUXR"/>
    <property type="match status" value="1"/>
</dbReference>
<dbReference type="InterPro" id="IPR041664">
    <property type="entry name" value="AAA_16"/>
</dbReference>
<keyword evidence="3" id="KW-1185">Reference proteome</keyword>
<dbReference type="Pfam" id="PF13191">
    <property type="entry name" value="AAA_16"/>
    <property type="match status" value="1"/>
</dbReference>
<dbReference type="GO" id="GO:0006355">
    <property type="term" value="P:regulation of DNA-templated transcription"/>
    <property type="evidence" value="ECO:0007669"/>
    <property type="project" value="InterPro"/>
</dbReference>
<proteinExistence type="predicted"/>
<evidence type="ECO:0000313" key="2">
    <source>
        <dbReference type="EMBL" id="NKY87265.1"/>
    </source>
</evidence>
<dbReference type="Gene3D" id="3.40.50.300">
    <property type="entry name" value="P-loop containing nucleotide triphosphate hydrolases"/>
    <property type="match status" value="1"/>
</dbReference>
<feature type="domain" description="HTH luxR-type" evidence="1">
    <location>
        <begin position="749"/>
        <end position="814"/>
    </location>
</feature>
<dbReference type="InterPro" id="IPR016032">
    <property type="entry name" value="Sig_transdc_resp-reg_C-effctor"/>
</dbReference>
<dbReference type="InterPro" id="IPR036388">
    <property type="entry name" value="WH-like_DNA-bd_sf"/>
</dbReference>
<dbReference type="Proteomes" id="UP000523447">
    <property type="component" value="Unassembled WGS sequence"/>
</dbReference>